<evidence type="ECO:0000313" key="3">
    <source>
        <dbReference type="Proteomes" id="UP001566132"/>
    </source>
</evidence>
<name>A0ABD1E5L0_HYPHA</name>
<gene>
    <name evidence="2" type="ORF">ABEB36_014783</name>
</gene>
<keyword evidence="3" id="KW-1185">Reference proteome</keyword>
<dbReference type="AlphaFoldDB" id="A0ABD1E5L0"/>
<feature type="region of interest" description="Disordered" evidence="1">
    <location>
        <begin position="97"/>
        <end position="166"/>
    </location>
</feature>
<comment type="caution">
    <text evidence="2">The sequence shown here is derived from an EMBL/GenBank/DDBJ whole genome shotgun (WGS) entry which is preliminary data.</text>
</comment>
<organism evidence="2 3">
    <name type="scientific">Hypothenemus hampei</name>
    <name type="common">Coffee berry borer</name>
    <dbReference type="NCBI Taxonomy" id="57062"/>
    <lineage>
        <taxon>Eukaryota</taxon>
        <taxon>Metazoa</taxon>
        <taxon>Ecdysozoa</taxon>
        <taxon>Arthropoda</taxon>
        <taxon>Hexapoda</taxon>
        <taxon>Insecta</taxon>
        <taxon>Pterygota</taxon>
        <taxon>Neoptera</taxon>
        <taxon>Endopterygota</taxon>
        <taxon>Coleoptera</taxon>
        <taxon>Polyphaga</taxon>
        <taxon>Cucujiformia</taxon>
        <taxon>Curculionidae</taxon>
        <taxon>Scolytinae</taxon>
        <taxon>Hypothenemus</taxon>
    </lineage>
</organism>
<reference evidence="2 3" key="1">
    <citation type="submission" date="2024-05" db="EMBL/GenBank/DDBJ databases">
        <title>Genetic variation in Jamaican populations of the coffee berry borer (Hypothenemus hampei).</title>
        <authorList>
            <person name="Errbii M."/>
            <person name="Myrie A."/>
        </authorList>
    </citation>
    <scope>NUCLEOTIDE SEQUENCE [LARGE SCALE GENOMIC DNA]</scope>
    <source>
        <strain evidence="2">JA-Hopewell-2020-01-JO</strain>
        <tissue evidence="2">Whole body</tissue>
    </source>
</reference>
<protein>
    <submittedName>
        <fullName evidence="2">Uncharacterized protein</fullName>
    </submittedName>
</protein>
<accession>A0ABD1E5L0</accession>
<feature type="compositionally biased region" description="Polar residues" evidence="1">
    <location>
        <begin position="1"/>
        <end position="10"/>
    </location>
</feature>
<proteinExistence type="predicted"/>
<feature type="region of interest" description="Disordered" evidence="1">
    <location>
        <begin position="1"/>
        <end position="83"/>
    </location>
</feature>
<feature type="compositionally biased region" description="Basic and acidic residues" evidence="1">
    <location>
        <begin position="68"/>
        <end position="83"/>
    </location>
</feature>
<sequence length="166" mass="18253">MVFRMSSQQKDCPREGPAEGGESLTPVSETGVCSMEYGGSNLTFLPNEVTGGSSQTGNGRGTGTTRRHYIDMSDEEKKRSESVRSIDLTLGELDELTGCEPVAGRGLSTPRSEKVPLGTDNTTSSNVKRKRQETSMEEVSPNPNPHKRKRPRRFLLSAKQYQQCAR</sequence>
<evidence type="ECO:0000256" key="1">
    <source>
        <dbReference type="SAM" id="MobiDB-lite"/>
    </source>
</evidence>
<dbReference type="EMBL" id="JBDJPC010000013">
    <property type="protein sequence ID" value="KAL1489004.1"/>
    <property type="molecule type" value="Genomic_DNA"/>
</dbReference>
<evidence type="ECO:0000313" key="2">
    <source>
        <dbReference type="EMBL" id="KAL1489004.1"/>
    </source>
</evidence>
<dbReference type="Proteomes" id="UP001566132">
    <property type="component" value="Unassembled WGS sequence"/>
</dbReference>